<feature type="transmembrane region" description="Helical" evidence="5">
    <location>
        <begin position="912"/>
        <end position="935"/>
    </location>
</feature>
<dbReference type="Proteomes" id="UP000001803">
    <property type="component" value="Chromosome"/>
</dbReference>
<keyword evidence="2 3" id="KW-0802">TPR repeat</keyword>
<name>A0A3B6V8V9_BRAHW</name>
<dbReference type="InterPro" id="IPR058109">
    <property type="entry name" value="FlcA_C"/>
</dbReference>
<dbReference type="STRING" id="565034.BHWA1_01212"/>
<dbReference type="PROSITE" id="PS50005">
    <property type="entry name" value="TPR"/>
    <property type="match status" value="4"/>
</dbReference>
<evidence type="ECO:0000256" key="5">
    <source>
        <dbReference type="SAM" id="Phobius"/>
    </source>
</evidence>
<feature type="compositionally biased region" description="Acidic residues" evidence="4">
    <location>
        <begin position="665"/>
        <end position="687"/>
    </location>
</feature>
<keyword evidence="7" id="KW-1185">Reference proteome</keyword>
<feature type="compositionally biased region" description="Low complexity" evidence="4">
    <location>
        <begin position="488"/>
        <end position="497"/>
    </location>
</feature>
<sequence length="1461" mass="166710">MPKIEDLERLGSIAFLIGNKALPKEISQNDYDRFKSVFTDEHMASSMPAEDNGLPSIDDLDSLDFQDDSDNDKASDDIDDLELPEDLDNTLSDDIDDLGLPEDLDNNALSDDIDDLGLPEDLDNNALSNDTDDLGLPGDLDNDKVSADIDNIELPEDLEDNDKVSANIDNLELPEDLEDNDKVSANIDNLELPEDLEDNDKVSANIDNLELPEDLEDNDKVSANIDNLELPEDLEDNDKVSANIDNLELPEDLEDNDKVSANIDNLELPEDLEDNDKVSANIDNLELPEDLEDNDKVSANIDNLELPEDLEDNDKVSANIDNLELPEDLEDNDKVSANIDNLELPEDLEDNDKVSANIDNLELPEDLENNDEVSNDNDDLGLPEDLHDDDLGLPEDLHDDDLGLPEDLHDDDLGLPEDLHDDDLGLPEDLHDDDLGLPEDLEDNDKVSADIDSLELPEDKELEDKIAMDINDDNSSKNDIHSEKLPVLDDLPLPDTLPDIEDEKNIDNEDLPDIKSDDNYGSNINDLNLDDISDSLDDILEDDDSNLDNLEDILSDDNELPSDDASEEPKDEVKEEEAKEEPQDIDLDDLSLDSITADDEEEDKTEEPKDEVKEEEAKEEPQDIDLDDLSLDSIMEDDEEEDKAEDKTEEPKDEVKEEEAKEEPQDIDLDDLSLDSITADDEEEDKTEEPKDEVKEEETKEEPQDIDLDDLSLDSITADDEEEDKTEEPKDEVKEEEAKEEPQDIDLDDLSLDDAVEEYEKEPKDEIKEDNYDDMDLDDLSLDDDDAIKENKNISTNIVTGQSSLPSPDSANNLPASKYDDVDKDVDHDKVINTIKYLPSLTQYHVLDAILNEKLDRISMEALLNALERGESSENITELLNKELGLSIKDEGNKNVLELIPIPNSLKDYAKIIRVAAVFLVLFVAIVVLSFQFIYKPVMANKYYEQGLLSISNGAYDDAERNFAEGERLKPKQIKWYNKYARAYIDRETFNYALKKIQGALDIKPRDFETRITFGYYYRKKGEKELSLEDYTLGEELYNDMLVYTEKKKEKETIYDERGLLMISRAKTLSEPNYYDIAYNNYRDMINFFGDGVVPRKRAMLIKIYQDDYEQVKALQNHINLLKKDYIDDEVYPKLAKYLLDKDDFYGSRILFENLITAYPNNLESIVGYADYEARLKHYDRAMEILTTAALPLYESNPFYRGKEFVYNMLGQIYYNLGEYGNAVKNFNEALTINAVYPDANYNLGNVYFYREKDYAKAKQYYQTAYDNLAPNLRSDKLLYNLSWIYYSDGEYDRAFEGFNALFQKNPSNSVVSYALGNSLLHLDKANLANGFYRNALSQVLSKRDRLGRMEMRTEGDFILLSYLASLYNNIGVSYAYNSTVTNTIVNEQEAFKYFVLASEYFDQIRTSNIDLERIEKRTILVDNQNIGAATYNIMSVQGKRNLKQATVIDDYIPKDMYYVR</sequence>
<dbReference type="SUPFAM" id="SSF48452">
    <property type="entry name" value="TPR-like"/>
    <property type="match status" value="2"/>
</dbReference>
<feature type="compositionally biased region" description="Basic and acidic residues" evidence="4">
    <location>
        <begin position="761"/>
        <end position="770"/>
    </location>
</feature>
<evidence type="ECO:0000313" key="7">
    <source>
        <dbReference type="Proteomes" id="UP000001803"/>
    </source>
</evidence>
<feature type="region of interest" description="Disordered" evidence="4">
    <location>
        <begin position="42"/>
        <end position="142"/>
    </location>
</feature>
<evidence type="ECO:0000256" key="3">
    <source>
        <dbReference type="PROSITE-ProRule" id="PRU00339"/>
    </source>
</evidence>
<feature type="region of interest" description="Disordered" evidence="4">
    <location>
        <begin position="360"/>
        <end position="779"/>
    </location>
</feature>
<feature type="compositionally biased region" description="Basic and acidic residues" evidence="4">
    <location>
        <begin position="503"/>
        <end position="518"/>
    </location>
</feature>
<dbReference type="InterPro" id="IPR019734">
    <property type="entry name" value="TPR_rpt"/>
</dbReference>
<dbReference type="PANTHER" id="PTHR44858">
    <property type="entry name" value="TETRATRICOPEPTIDE REPEAT PROTEIN 6"/>
    <property type="match status" value="1"/>
</dbReference>
<feature type="compositionally biased region" description="Basic and acidic residues" evidence="4">
    <location>
        <begin position="457"/>
        <end position="467"/>
    </location>
</feature>
<evidence type="ECO:0000313" key="6">
    <source>
        <dbReference type="EMBL" id="ACN83692.1"/>
    </source>
</evidence>
<feature type="compositionally biased region" description="Acidic residues" evidence="4">
    <location>
        <begin position="362"/>
        <end position="443"/>
    </location>
</feature>
<dbReference type="InterPro" id="IPR011990">
    <property type="entry name" value="TPR-like_helical_dom_sf"/>
</dbReference>
<keyword evidence="1" id="KW-0677">Repeat</keyword>
<dbReference type="InterPro" id="IPR050498">
    <property type="entry name" value="Ycf3"/>
</dbReference>
<feature type="compositionally biased region" description="Basic and acidic residues" evidence="4">
    <location>
        <begin position="644"/>
        <end position="664"/>
    </location>
</feature>
<feature type="compositionally biased region" description="Basic and acidic residues" evidence="4">
    <location>
        <begin position="474"/>
        <end position="487"/>
    </location>
</feature>
<gene>
    <name evidence="6" type="ordered locus">BHWA1_01212</name>
</gene>
<evidence type="ECO:0000256" key="4">
    <source>
        <dbReference type="SAM" id="MobiDB-lite"/>
    </source>
</evidence>
<reference evidence="6 7" key="1">
    <citation type="journal article" date="2009" name="PLoS ONE">
        <title>Genome sequence of the pathogenic intestinal spirochete Brachyspira hyodysenteriae reveals adaptations to its lifestyle in the porcine large intestine.</title>
        <authorList>
            <person name="Bellgard M.I."/>
            <person name="Wanchanthuek P."/>
            <person name="La T."/>
            <person name="Ryan K."/>
            <person name="Moolhuijzen P."/>
            <person name="Albertyn Z."/>
            <person name="Shaban B."/>
            <person name="Motro Y."/>
            <person name="Dunn D.S."/>
            <person name="Schibeci D."/>
            <person name="Hunter A."/>
            <person name="Barrero R."/>
            <person name="Phillips N.D."/>
            <person name="Hampson D.J."/>
        </authorList>
    </citation>
    <scope>NUCLEOTIDE SEQUENCE [LARGE SCALE GENOMIC DNA]</scope>
    <source>
        <strain evidence="7">ATCC 49526 / WA1</strain>
    </source>
</reference>
<keyword evidence="5" id="KW-1133">Transmembrane helix</keyword>
<protein>
    <submittedName>
        <fullName evidence="6">Uncharacterized protein</fullName>
    </submittedName>
</protein>
<feature type="compositionally biased region" description="Basic and acidic residues" evidence="4">
    <location>
        <begin position="606"/>
        <end position="621"/>
    </location>
</feature>
<dbReference type="Pfam" id="PF13414">
    <property type="entry name" value="TPR_11"/>
    <property type="match status" value="1"/>
</dbReference>
<keyword evidence="5" id="KW-0812">Transmembrane</keyword>
<accession>A0A3B6V8V9</accession>
<evidence type="ECO:0000256" key="2">
    <source>
        <dbReference type="ARBA" id="ARBA00022803"/>
    </source>
</evidence>
<feature type="compositionally biased region" description="Acidic residues" evidence="4">
    <location>
        <begin position="528"/>
        <end position="566"/>
    </location>
</feature>
<feature type="region of interest" description="Disordered" evidence="4">
    <location>
        <begin position="798"/>
        <end position="820"/>
    </location>
</feature>
<feature type="repeat" description="TPR" evidence="3">
    <location>
        <begin position="1204"/>
        <end position="1237"/>
    </location>
</feature>
<dbReference type="SMART" id="SM00028">
    <property type="entry name" value="TPR"/>
    <property type="match status" value="5"/>
</dbReference>
<dbReference type="EMBL" id="CP001357">
    <property type="protein sequence ID" value="ACN83692.1"/>
    <property type="molecule type" value="Genomic_DNA"/>
</dbReference>
<feature type="repeat" description="TPR" evidence="3">
    <location>
        <begin position="974"/>
        <end position="1007"/>
    </location>
</feature>
<feature type="repeat" description="TPR" evidence="3">
    <location>
        <begin position="940"/>
        <end position="973"/>
    </location>
</feature>
<feature type="compositionally biased region" description="Acidic residues" evidence="4">
    <location>
        <begin position="743"/>
        <end position="760"/>
    </location>
</feature>
<dbReference type="KEGG" id="bhy:BHWA1_01212"/>
<keyword evidence="5" id="KW-0472">Membrane</keyword>
<feature type="compositionally biased region" description="Acidic residues" evidence="4">
    <location>
        <begin position="704"/>
        <end position="726"/>
    </location>
</feature>
<feature type="repeat" description="TPR" evidence="3">
    <location>
        <begin position="1276"/>
        <end position="1309"/>
    </location>
</feature>
<feature type="compositionally biased region" description="Polar residues" evidence="4">
    <location>
        <begin position="798"/>
        <end position="815"/>
    </location>
</feature>
<dbReference type="NCBIfam" id="NF047371">
    <property type="entry name" value="FlcA_CTERM"/>
    <property type="match status" value="1"/>
</dbReference>
<dbReference type="PANTHER" id="PTHR44858:SF1">
    <property type="entry name" value="UDP-N-ACETYLGLUCOSAMINE--PEPTIDE N-ACETYLGLUCOSAMINYLTRANSFERASE SPINDLY-RELATED"/>
    <property type="match status" value="1"/>
</dbReference>
<dbReference type="Gene3D" id="1.25.40.10">
    <property type="entry name" value="Tetratricopeptide repeat domain"/>
    <property type="match status" value="2"/>
</dbReference>
<feature type="compositionally biased region" description="Acidic residues" evidence="4">
    <location>
        <begin position="622"/>
        <end position="643"/>
    </location>
</feature>
<proteinExistence type="predicted"/>
<feature type="compositionally biased region" description="Acidic residues" evidence="4">
    <location>
        <begin position="58"/>
        <end position="70"/>
    </location>
</feature>
<feature type="compositionally biased region" description="Acidic residues" evidence="4">
    <location>
        <begin position="77"/>
        <end position="123"/>
    </location>
</feature>
<dbReference type="PROSITE" id="PS50293">
    <property type="entry name" value="TPR_REGION"/>
    <property type="match status" value="1"/>
</dbReference>
<organism evidence="6 7">
    <name type="scientific">Brachyspira hyodysenteriae (strain ATCC 49526 / WA1)</name>
    <dbReference type="NCBI Taxonomy" id="565034"/>
    <lineage>
        <taxon>Bacteria</taxon>
        <taxon>Pseudomonadati</taxon>
        <taxon>Spirochaetota</taxon>
        <taxon>Spirochaetia</taxon>
        <taxon>Brachyspirales</taxon>
        <taxon>Brachyspiraceae</taxon>
        <taxon>Brachyspira</taxon>
    </lineage>
</organism>
<feature type="compositionally biased region" description="Basic and acidic residues" evidence="4">
    <location>
        <begin position="567"/>
        <end position="582"/>
    </location>
</feature>
<feature type="compositionally biased region" description="Acidic residues" evidence="4">
    <location>
        <begin position="583"/>
        <end position="605"/>
    </location>
</feature>
<dbReference type="RefSeq" id="WP_012670739.1">
    <property type="nucleotide sequence ID" value="NC_012225.1"/>
</dbReference>
<feature type="compositionally biased region" description="Basic and acidic residues" evidence="4">
    <location>
        <begin position="688"/>
        <end position="703"/>
    </location>
</feature>
<feature type="compositionally biased region" description="Basic and acidic residues" evidence="4">
    <location>
        <begin position="727"/>
        <end position="742"/>
    </location>
</feature>
<evidence type="ECO:0000256" key="1">
    <source>
        <dbReference type="ARBA" id="ARBA00022737"/>
    </source>
</evidence>